<dbReference type="InterPro" id="IPR036305">
    <property type="entry name" value="RGS_sf"/>
</dbReference>
<dbReference type="SMART" id="SM00315">
    <property type="entry name" value="RGS"/>
    <property type="match status" value="1"/>
</dbReference>
<evidence type="ECO:0000256" key="2">
    <source>
        <dbReference type="SAM" id="MobiDB-lite"/>
    </source>
</evidence>
<organism evidence="7">
    <name type="scientific">Phallusia mammillata</name>
    <dbReference type="NCBI Taxonomy" id="59560"/>
    <lineage>
        <taxon>Eukaryota</taxon>
        <taxon>Metazoa</taxon>
        <taxon>Chordata</taxon>
        <taxon>Tunicata</taxon>
        <taxon>Ascidiacea</taxon>
        <taxon>Phlebobranchia</taxon>
        <taxon>Ascidiidae</taxon>
        <taxon>Phallusia</taxon>
    </lineage>
</organism>
<dbReference type="Pfam" id="PF02194">
    <property type="entry name" value="PXA"/>
    <property type="match status" value="1"/>
</dbReference>
<gene>
    <name evidence="7" type="primary">Snx13</name>
</gene>
<evidence type="ECO:0000259" key="5">
    <source>
        <dbReference type="PROSITE" id="PS50195"/>
    </source>
</evidence>
<dbReference type="Pfam" id="PF00787">
    <property type="entry name" value="PX"/>
    <property type="match status" value="1"/>
</dbReference>
<feature type="region of interest" description="Disordered" evidence="2">
    <location>
        <begin position="975"/>
        <end position="998"/>
    </location>
</feature>
<dbReference type="Pfam" id="PF08628">
    <property type="entry name" value="Nexin_C"/>
    <property type="match status" value="1"/>
</dbReference>
<dbReference type="PANTHER" id="PTHR22775:SF3">
    <property type="entry name" value="SORTING NEXIN-13"/>
    <property type="match status" value="1"/>
</dbReference>
<dbReference type="GO" id="GO:0035091">
    <property type="term" value="F:phosphatidylinositol binding"/>
    <property type="evidence" value="ECO:0007669"/>
    <property type="project" value="InterPro"/>
</dbReference>
<dbReference type="CDD" id="cd08719">
    <property type="entry name" value="RGS_SNX13"/>
    <property type="match status" value="1"/>
</dbReference>
<dbReference type="AlphaFoldDB" id="A0A6F9DSN6"/>
<dbReference type="InterPro" id="IPR003114">
    <property type="entry name" value="Phox_assoc"/>
</dbReference>
<evidence type="ECO:0000256" key="1">
    <source>
        <dbReference type="ARBA" id="ARBA00010883"/>
    </source>
</evidence>
<feature type="domain" description="PXA" evidence="6">
    <location>
        <begin position="103"/>
        <end position="333"/>
    </location>
</feature>
<dbReference type="InterPro" id="IPR037896">
    <property type="entry name" value="SNX13_RGS"/>
</dbReference>
<protein>
    <submittedName>
        <fullName evidence="7">Sorting nexin-13</fullName>
    </submittedName>
</protein>
<comment type="similarity">
    <text evidence="1">Belongs to the sorting nexin family.</text>
</comment>
<keyword evidence="3" id="KW-1133">Transmembrane helix</keyword>
<name>A0A6F9DSN6_9ASCI</name>
<dbReference type="PROSITE" id="PS51207">
    <property type="entry name" value="PXA"/>
    <property type="match status" value="1"/>
</dbReference>
<dbReference type="GO" id="GO:0005769">
    <property type="term" value="C:early endosome"/>
    <property type="evidence" value="ECO:0007669"/>
    <property type="project" value="TreeGrafter"/>
</dbReference>
<dbReference type="PROSITE" id="PS50132">
    <property type="entry name" value="RGS"/>
    <property type="match status" value="1"/>
</dbReference>
<dbReference type="PANTHER" id="PTHR22775">
    <property type="entry name" value="SORTING NEXIN"/>
    <property type="match status" value="1"/>
</dbReference>
<feature type="compositionally biased region" description="Basic and acidic residues" evidence="2">
    <location>
        <begin position="975"/>
        <end position="986"/>
    </location>
</feature>
<dbReference type="Gene3D" id="1.10.167.10">
    <property type="entry name" value="Regulator of G-protein Signalling 4, domain 2"/>
    <property type="match status" value="1"/>
</dbReference>
<dbReference type="SMART" id="SM00312">
    <property type="entry name" value="PX"/>
    <property type="match status" value="1"/>
</dbReference>
<dbReference type="SUPFAM" id="SSF64268">
    <property type="entry name" value="PX domain"/>
    <property type="match status" value="1"/>
</dbReference>
<dbReference type="SMART" id="SM00313">
    <property type="entry name" value="PXA"/>
    <property type="match status" value="1"/>
</dbReference>
<evidence type="ECO:0000256" key="3">
    <source>
        <dbReference type="SAM" id="Phobius"/>
    </source>
</evidence>
<reference evidence="7" key="1">
    <citation type="submission" date="2020-04" db="EMBL/GenBank/DDBJ databases">
        <authorList>
            <person name="Neveu A P."/>
        </authorList>
    </citation>
    <scope>NUCLEOTIDE SEQUENCE</scope>
    <source>
        <tissue evidence="7">Whole embryo</tissue>
    </source>
</reference>
<evidence type="ECO:0000313" key="7">
    <source>
        <dbReference type="EMBL" id="CAB3266454.1"/>
    </source>
</evidence>
<evidence type="ECO:0000259" key="6">
    <source>
        <dbReference type="PROSITE" id="PS51207"/>
    </source>
</evidence>
<dbReference type="InterPro" id="IPR036871">
    <property type="entry name" value="PX_dom_sf"/>
</dbReference>
<dbReference type="InterPro" id="IPR013937">
    <property type="entry name" value="Sorting_nexin_C"/>
</dbReference>
<feature type="domain" description="RGS" evidence="4">
    <location>
        <begin position="428"/>
        <end position="568"/>
    </location>
</feature>
<keyword evidence="3" id="KW-0812">Transmembrane</keyword>
<accession>A0A6F9DSN6</accession>
<dbReference type="Gene3D" id="3.30.1520.10">
    <property type="entry name" value="Phox-like domain"/>
    <property type="match status" value="1"/>
</dbReference>
<dbReference type="InterPro" id="IPR001683">
    <property type="entry name" value="PX_dom"/>
</dbReference>
<dbReference type="EMBL" id="LR790592">
    <property type="protein sequence ID" value="CAB3266454.1"/>
    <property type="molecule type" value="mRNA"/>
</dbReference>
<keyword evidence="3" id="KW-0472">Membrane</keyword>
<dbReference type="InterPro" id="IPR044926">
    <property type="entry name" value="RGS_subdomain_2"/>
</dbReference>
<dbReference type="InterPro" id="IPR016137">
    <property type="entry name" value="RGS"/>
</dbReference>
<feature type="domain" description="PX" evidence="5">
    <location>
        <begin position="605"/>
        <end position="722"/>
    </location>
</feature>
<sequence length="998" mass="115354">MLAGMTESNHHYGIYWFGVALVLGALTFGFFGLLYFILYLACFAAGLVAILYDHSYNEVGGQSHYFANTLVPEALPLYSGIDKITAIDYAQRELKADQRLTGSSNIDEKIHECVEYLLRDYVKYWYNDLSDDPELLHYFRVSLHDVIRAFAMRCKVIDWQPYLTTNLVDDFASHVKLFRKAQDKMQKLQVSSNAFKQRIQAMQANDQGDDRADTASVNSIPTSMNKNFSNANDNASQEEIPKIEDLFFDNEVSLEKICRELVSCDVKKQCEYLQDVCEVLLYLLLPEDDFHCRPLKYLLREIMVQGIFLPMFKLYSDPDYLNLYVNWLVSDNCVSSEWFLSVLRRSSILGELHAVREKAEEEINKIRSKDTVGDDITVKQQLSSMRYVKTFCERKIHQQHEGNVYVDGGDLYLEGLQPEQRNKLYNLPLSVILRNNVALQIFIEYMQSVNGQAYLFFWLTVDGYRASAEQQLNEVKIQQLQGTVQGRPDMEMLRMIGRNIYDQYLSKHAQPRVPLDQTIDRQLQKKLESSEPSPYLFDDIQQKVFIIMQKDENFYPAFKQSTLYMKLLAELDLLREPSFTSADTNGSASGSSMDELAINENEEPIKLTALITQTGICREHGKTYALYAITVTRHWSGGKNESWDTFRRYREFHDLHVSLKENGSNLGNLGLPGKTFFKDLKEDFLEKRRAELNQYLSTILSLRHPPKSMECLHLFLDAKAYQKTSKTFASKVDTMMRTSVKSVTNFVTQAPDNLIDGIQRASDKVSDGFMKFSDRLPGSGSERKTSAEELREQMDYNIDNNIPLGILLLLMDEVFDLKKRNQWLRRQIVAALQQVIRAIFGDRMNKKIVDYVDSALSADQVAEYVKKFRDAFWPNGILAEATAERDEATIMRTRVLTKTKLHGVIPDELRPLIGSETSRRGVMLIFEMVQHEQLNRRFCYVLLEGVLNKIFPHNRFGELFTKFHSASPKMRAYKREMMSRGPEKRSTNHSTRSLRHER</sequence>
<evidence type="ECO:0000259" key="4">
    <source>
        <dbReference type="PROSITE" id="PS50132"/>
    </source>
</evidence>
<dbReference type="Pfam" id="PF00615">
    <property type="entry name" value="RGS"/>
    <property type="match status" value="1"/>
</dbReference>
<dbReference type="SUPFAM" id="SSF48097">
    <property type="entry name" value="Regulator of G-protein signaling, RGS"/>
    <property type="match status" value="1"/>
</dbReference>
<feature type="transmembrane region" description="Helical" evidence="3">
    <location>
        <begin position="12"/>
        <end position="31"/>
    </location>
</feature>
<proteinExistence type="evidence at transcript level"/>
<dbReference type="PROSITE" id="PS50195">
    <property type="entry name" value="PX"/>
    <property type="match status" value="1"/>
</dbReference>